<keyword evidence="2" id="KW-1185">Reference proteome</keyword>
<gene>
    <name evidence="1" type="ORF">MSG28_005995</name>
</gene>
<organism evidence="1 2">
    <name type="scientific">Choristoneura fumiferana</name>
    <name type="common">Spruce budworm moth</name>
    <name type="synonym">Archips fumiferana</name>
    <dbReference type="NCBI Taxonomy" id="7141"/>
    <lineage>
        <taxon>Eukaryota</taxon>
        <taxon>Metazoa</taxon>
        <taxon>Ecdysozoa</taxon>
        <taxon>Arthropoda</taxon>
        <taxon>Hexapoda</taxon>
        <taxon>Insecta</taxon>
        <taxon>Pterygota</taxon>
        <taxon>Neoptera</taxon>
        <taxon>Endopterygota</taxon>
        <taxon>Lepidoptera</taxon>
        <taxon>Glossata</taxon>
        <taxon>Ditrysia</taxon>
        <taxon>Tortricoidea</taxon>
        <taxon>Tortricidae</taxon>
        <taxon>Tortricinae</taxon>
        <taxon>Choristoneura</taxon>
    </lineage>
</organism>
<dbReference type="EMBL" id="CM046109">
    <property type="protein sequence ID" value="KAI8442506.1"/>
    <property type="molecule type" value="Genomic_DNA"/>
</dbReference>
<evidence type="ECO:0000313" key="1">
    <source>
        <dbReference type="EMBL" id="KAI8442506.1"/>
    </source>
</evidence>
<evidence type="ECO:0000313" key="2">
    <source>
        <dbReference type="Proteomes" id="UP001064048"/>
    </source>
</evidence>
<comment type="caution">
    <text evidence="1">The sequence shown here is derived from an EMBL/GenBank/DDBJ whole genome shotgun (WGS) entry which is preliminary data.</text>
</comment>
<name>A0ACC0L2E6_CHOFU</name>
<sequence length="229" mass="24293">MRGTAGAAGRGRGRGGGAGAAAGRAHEGQQGAGATGAPPGRQVRHLALGHRAGLLARWARPRAWRRRGRSSWPRSRGTTRGWSDGCTTWPPSETPSTGASCRPARALGAAEGVAAARAQQLAALTRDNKGLERRVHHLAAKVSSLQSSLAEERSLAAALASKQAGWQEQAEKREQEFNTQVSELKEQLRDVMFFVEARGQLERTDGASAEEIAGASVSVAPAKPRRKRR</sequence>
<reference evidence="1 2" key="1">
    <citation type="journal article" date="2022" name="Genome Biol. Evol.">
        <title>The Spruce Budworm Genome: Reconstructing the Evolutionary History of Antifreeze Proteins.</title>
        <authorList>
            <person name="Beliveau C."/>
            <person name="Gagne P."/>
            <person name="Picq S."/>
            <person name="Vernygora O."/>
            <person name="Keeling C.I."/>
            <person name="Pinkney K."/>
            <person name="Doucet D."/>
            <person name="Wen F."/>
            <person name="Johnston J.S."/>
            <person name="Maaroufi H."/>
            <person name="Boyle B."/>
            <person name="Laroche J."/>
            <person name="Dewar K."/>
            <person name="Juretic N."/>
            <person name="Blackburn G."/>
            <person name="Nisole A."/>
            <person name="Brunet B."/>
            <person name="Brandao M."/>
            <person name="Lumley L."/>
            <person name="Duan J."/>
            <person name="Quan G."/>
            <person name="Lucarotti C.J."/>
            <person name="Roe A.D."/>
            <person name="Sperling F.A.H."/>
            <person name="Levesque R.C."/>
            <person name="Cusson M."/>
        </authorList>
    </citation>
    <scope>NUCLEOTIDE SEQUENCE [LARGE SCALE GENOMIC DNA]</scope>
    <source>
        <strain evidence="1">Glfc:IPQL:Cfum</strain>
    </source>
</reference>
<dbReference type="Proteomes" id="UP001064048">
    <property type="component" value="Chromosome 9"/>
</dbReference>
<protein>
    <submittedName>
        <fullName evidence="1">Uncharacterized protein</fullName>
    </submittedName>
</protein>
<accession>A0ACC0L2E6</accession>
<proteinExistence type="predicted"/>